<dbReference type="NCBIfam" id="NF004035">
    <property type="entry name" value="PRK05506.1"/>
    <property type="match status" value="1"/>
</dbReference>
<dbReference type="GO" id="GO:0000103">
    <property type="term" value="P:sulfate assimilation"/>
    <property type="evidence" value="ECO:0007669"/>
    <property type="project" value="UniProtKB-UniRule"/>
</dbReference>
<dbReference type="InterPro" id="IPR044139">
    <property type="entry name" value="CysN_NoDQ_III"/>
</dbReference>
<dbReference type="PRINTS" id="PR00315">
    <property type="entry name" value="ELONGATNFCT"/>
</dbReference>
<keyword evidence="5 12" id="KW-0808">Transferase</keyword>
<dbReference type="Gene3D" id="3.40.50.300">
    <property type="entry name" value="P-loop containing nucleotide triphosphate hydrolases"/>
    <property type="match status" value="2"/>
</dbReference>
<comment type="function">
    <text evidence="2">APS kinase catalyzes the synthesis of activated sulfate.</text>
</comment>
<evidence type="ECO:0000256" key="3">
    <source>
        <dbReference type="ARBA" id="ARBA00005438"/>
    </source>
</evidence>
<evidence type="ECO:0000313" key="15">
    <source>
        <dbReference type="EMBL" id="TQF65713.1"/>
    </source>
</evidence>
<feature type="binding site" evidence="12">
    <location>
        <begin position="97"/>
        <end position="101"/>
    </location>
    <ligand>
        <name>GTP</name>
        <dbReference type="ChEBI" id="CHEBI:37565"/>
    </ligand>
</feature>
<evidence type="ECO:0000256" key="4">
    <source>
        <dbReference type="ARBA" id="ARBA00007237"/>
    </source>
</evidence>
<dbReference type="AlphaFoldDB" id="A0A541B068"/>
<dbReference type="Pfam" id="PF01583">
    <property type="entry name" value="APS_kinase"/>
    <property type="match status" value="1"/>
</dbReference>
<dbReference type="FunFam" id="3.40.50.300:FF:000119">
    <property type="entry name" value="Sulfate adenylyltransferase subunit 1"/>
    <property type="match status" value="1"/>
</dbReference>
<dbReference type="InterPro" id="IPR050100">
    <property type="entry name" value="TRAFAC_GTPase_members"/>
</dbReference>
<comment type="similarity">
    <text evidence="12">Belongs to the TRAFAC class translation factor GTPase superfamily. Classic translation factor GTPase family. CysN/NodQ subfamily.</text>
</comment>
<comment type="function">
    <text evidence="13">Catalyzes the synthesis of activated sulfate.</text>
</comment>
<dbReference type="InterPro" id="IPR011779">
    <property type="entry name" value="SO4_adenylTrfase_lsu"/>
</dbReference>
<dbReference type="Gene3D" id="2.40.30.10">
    <property type="entry name" value="Translation factors"/>
    <property type="match status" value="2"/>
</dbReference>
<gene>
    <name evidence="12 15" type="primary">cysN</name>
    <name evidence="13" type="synonym">cysC</name>
    <name evidence="15" type="ORF">FK531_19940</name>
</gene>
<dbReference type="Proteomes" id="UP000316256">
    <property type="component" value="Unassembled WGS sequence"/>
</dbReference>
<dbReference type="NCBIfam" id="NF003013">
    <property type="entry name" value="PRK03846.1"/>
    <property type="match status" value="1"/>
</dbReference>
<feature type="domain" description="Tr-type G" evidence="14">
    <location>
        <begin position="11"/>
        <end position="224"/>
    </location>
</feature>
<dbReference type="InterPro" id="IPR031157">
    <property type="entry name" value="G_TR_CS"/>
</dbReference>
<dbReference type="SUPFAM" id="SSF52540">
    <property type="entry name" value="P-loop containing nucleoside triphosphate hydrolases"/>
    <property type="match status" value="2"/>
</dbReference>
<evidence type="ECO:0000256" key="5">
    <source>
        <dbReference type="ARBA" id="ARBA00022679"/>
    </source>
</evidence>
<dbReference type="InterPro" id="IPR002891">
    <property type="entry name" value="APS"/>
</dbReference>
<dbReference type="SUPFAM" id="SSF50447">
    <property type="entry name" value="Translation proteins"/>
    <property type="match status" value="1"/>
</dbReference>
<keyword evidence="9 12" id="KW-0342">GTP-binding</keyword>
<dbReference type="GO" id="GO:0004781">
    <property type="term" value="F:sulfate adenylyltransferase (ATP) activity"/>
    <property type="evidence" value="ECO:0007669"/>
    <property type="project" value="UniProtKB-UniRule"/>
</dbReference>
<dbReference type="InterPro" id="IPR054696">
    <property type="entry name" value="GTP-eEF1A_C"/>
</dbReference>
<keyword evidence="13" id="KW-0597">Phosphoprotein</keyword>
<feature type="binding site" evidence="12">
    <location>
        <begin position="152"/>
        <end position="155"/>
    </location>
    <ligand>
        <name>GTP</name>
        <dbReference type="ChEBI" id="CHEBI:37565"/>
    </ligand>
</feature>
<dbReference type="InterPro" id="IPR005225">
    <property type="entry name" value="Small_GTP-bd"/>
</dbReference>
<evidence type="ECO:0000256" key="13">
    <source>
        <dbReference type="HAMAP-Rule" id="MF_00065"/>
    </source>
</evidence>
<dbReference type="CDD" id="cd04095">
    <property type="entry name" value="CysN_NoDQ_III"/>
    <property type="match status" value="1"/>
</dbReference>
<dbReference type="CDD" id="cd04166">
    <property type="entry name" value="CysN_ATPS"/>
    <property type="match status" value="1"/>
</dbReference>
<dbReference type="GO" id="GO:0005524">
    <property type="term" value="F:ATP binding"/>
    <property type="evidence" value="ECO:0007669"/>
    <property type="project" value="UniProtKB-UniRule"/>
</dbReference>
<comment type="function">
    <text evidence="12">With CysD forms the ATP sulfurylase (ATPS) that catalyzes the adenylation of sulfate producing adenosine 5'-phosphosulfate (APS) and diphosphate, the first enzymatic step in sulfur assimilation pathway. APS synthesis involves the formation of a high-energy phosphoric-sulfuric acid anhydride bond driven by GTP hydrolysis by CysN coupled to ATP hydrolysis by CysD.</text>
</comment>
<keyword evidence="7 12" id="KW-0547">Nucleotide-binding</keyword>
<dbReference type="OrthoDB" id="9804504at2"/>
<dbReference type="Pfam" id="PF22594">
    <property type="entry name" value="GTP-eEF1A_C"/>
    <property type="match status" value="1"/>
</dbReference>
<evidence type="ECO:0000256" key="8">
    <source>
        <dbReference type="ARBA" id="ARBA00022840"/>
    </source>
</evidence>
<dbReference type="HAMAP" id="MF_00062">
    <property type="entry name" value="Sulf_adenylyltr_sub1"/>
    <property type="match status" value="1"/>
</dbReference>
<dbReference type="GO" id="GO:0004020">
    <property type="term" value="F:adenylylsulfate kinase activity"/>
    <property type="evidence" value="ECO:0007669"/>
    <property type="project" value="UniProtKB-UniRule"/>
</dbReference>
<accession>A0A541B068</accession>
<keyword evidence="16" id="KW-1185">Reference proteome</keyword>
<dbReference type="GO" id="GO:0070814">
    <property type="term" value="P:hydrogen sulfide biosynthetic process"/>
    <property type="evidence" value="ECO:0007669"/>
    <property type="project" value="UniProtKB-UniRule"/>
</dbReference>
<evidence type="ECO:0000256" key="1">
    <source>
        <dbReference type="ARBA" id="ARBA00001823"/>
    </source>
</evidence>
<evidence type="ECO:0000256" key="2">
    <source>
        <dbReference type="ARBA" id="ARBA00002357"/>
    </source>
</evidence>
<reference evidence="15 16" key="1">
    <citation type="submission" date="2019-06" db="EMBL/GenBank/DDBJ databases">
        <title>Rhodococcus spaelei sp. nov., isolated from a cave.</title>
        <authorList>
            <person name="Lee S.D."/>
        </authorList>
    </citation>
    <scope>NUCLEOTIDE SEQUENCE [LARGE SCALE GENOMIC DNA]</scope>
    <source>
        <strain evidence="15 16">C9-5</strain>
    </source>
</reference>
<dbReference type="SUPFAM" id="SSF50465">
    <property type="entry name" value="EF-Tu/eEF-1alpha/eIF2-gamma C-terminal domain"/>
    <property type="match status" value="1"/>
</dbReference>
<dbReference type="EC" id="2.7.7.4" evidence="12"/>
<comment type="caution">
    <text evidence="15">The sequence shown here is derived from an EMBL/GenBank/DDBJ whole genome shotgun (WGS) entry which is preliminary data.</text>
</comment>
<dbReference type="UniPathway" id="UPA00140">
    <property type="reaction ID" value="UER00204"/>
</dbReference>
<comment type="subunit">
    <text evidence="12">Heterodimer composed of CysD, the smaller subunit, and CysN.</text>
</comment>
<dbReference type="InterPro" id="IPR009000">
    <property type="entry name" value="Transl_B-barrel_sf"/>
</dbReference>
<comment type="pathway">
    <text evidence="13">Sulfur metabolism; hydrogen sulfide biosynthesis; sulfite from sulfate: step 2/3.</text>
</comment>
<dbReference type="EC" id="2.7.1.25" evidence="13"/>
<dbReference type="GO" id="GO:0003924">
    <property type="term" value="F:GTPase activity"/>
    <property type="evidence" value="ECO:0007669"/>
    <property type="project" value="InterPro"/>
</dbReference>
<dbReference type="PANTHER" id="PTHR23115">
    <property type="entry name" value="TRANSLATION FACTOR"/>
    <property type="match status" value="1"/>
</dbReference>
<comment type="similarity">
    <text evidence="3">In the C-terminal section; belongs to the APS kinase family.</text>
</comment>
<comment type="similarity">
    <text evidence="4">In the N-terminal section; belongs to the TRAFAC class translation factor GTPase superfamily. Classic translation factor GTPase family. CysN/NodQ subfamily.</text>
</comment>
<dbReference type="CDD" id="cd02027">
    <property type="entry name" value="APSK"/>
    <property type="match status" value="1"/>
</dbReference>
<comment type="pathway">
    <text evidence="12">Sulfur metabolism; hydrogen sulfide biosynthesis; sulfite from sulfate: step 1/3.</text>
</comment>
<evidence type="ECO:0000256" key="7">
    <source>
        <dbReference type="ARBA" id="ARBA00022741"/>
    </source>
</evidence>
<evidence type="ECO:0000256" key="9">
    <source>
        <dbReference type="ARBA" id="ARBA00023134"/>
    </source>
</evidence>
<dbReference type="InterPro" id="IPR000795">
    <property type="entry name" value="T_Tr_GTP-bd_dom"/>
</dbReference>
<dbReference type="CDD" id="cd03695">
    <property type="entry name" value="CysN_NodQ_II"/>
    <property type="match status" value="1"/>
</dbReference>
<feature type="active site" description="Phosphoserine intermediate" evidence="13">
    <location>
        <position position="534"/>
    </location>
</feature>
<dbReference type="RefSeq" id="WP_142102574.1">
    <property type="nucleotide sequence ID" value="NZ_VIGH01000010.1"/>
</dbReference>
<dbReference type="EMBL" id="VIGH01000010">
    <property type="protein sequence ID" value="TQF65713.1"/>
    <property type="molecule type" value="Genomic_DNA"/>
</dbReference>
<dbReference type="NCBIfam" id="TIGR00231">
    <property type="entry name" value="small_GTP"/>
    <property type="match status" value="1"/>
</dbReference>
<comment type="similarity">
    <text evidence="13">Belongs to the APS kinase family.</text>
</comment>
<dbReference type="NCBIfam" id="TIGR02034">
    <property type="entry name" value="CysN"/>
    <property type="match status" value="1"/>
</dbReference>
<feature type="binding site" evidence="12">
    <location>
        <begin position="20"/>
        <end position="27"/>
    </location>
    <ligand>
        <name>GTP</name>
        <dbReference type="ChEBI" id="CHEBI:37565"/>
    </ligand>
</feature>
<dbReference type="NCBIfam" id="TIGR00455">
    <property type="entry name" value="apsK"/>
    <property type="match status" value="1"/>
</dbReference>
<evidence type="ECO:0000256" key="6">
    <source>
        <dbReference type="ARBA" id="ARBA00022695"/>
    </source>
</evidence>
<dbReference type="PROSITE" id="PS51722">
    <property type="entry name" value="G_TR_2"/>
    <property type="match status" value="1"/>
</dbReference>
<organism evidence="15 16">
    <name type="scientific">Rhodococcus spelaei</name>
    <dbReference type="NCBI Taxonomy" id="2546320"/>
    <lineage>
        <taxon>Bacteria</taxon>
        <taxon>Bacillati</taxon>
        <taxon>Actinomycetota</taxon>
        <taxon>Actinomycetes</taxon>
        <taxon>Mycobacteriales</taxon>
        <taxon>Nocardiaceae</taxon>
        <taxon>Rhodococcus</taxon>
    </lineage>
</organism>
<feature type="binding site" evidence="13">
    <location>
        <begin position="460"/>
        <end position="467"/>
    </location>
    <ligand>
        <name>ATP</name>
        <dbReference type="ChEBI" id="CHEBI:30616"/>
    </ligand>
</feature>
<dbReference type="InterPro" id="IPR027417">
    <property type="entry name" value="P-loop_NTPase"/>
</dbReference>
<dbReference type="Pfam" id="PF00009">
    <property type="entry name" value="GTP_EFTU"/>
    <property type="match status" value="1"/>
</dbReference>
<name>A0A541B068_9NOCA</name>
<dbReference type="InterPro" id="IPR059117">
    <property type="entry name" value="APS_kinase_dom"/>
</dbReference>
<dbReference type="GO" id="GO:0005525">
    <property type="term" value="F:GTP binding"/>
    <property type="evidence" value="ECO:0007669"/>
    <property type="project" value="UniProtKB-UniRule"/>
</dbReference>
<evidence type="ECO:0000256" key="11">
    <source>
        <dbReference type="ARBA" id="ARBA00049370"/>
    </source>
</evidence>
<dbReference type="HAMAP" id="MF_00065">
    <property type="entry name" value="Adenylyl_sulf_kinase"/>
    <property type="match status" value="1"/>
</dbReference>
<dbReference type="InterPro" id="IPR044138">
    <property type="entry name" value="CysN_II"/>
</dbReference>
<sequence length="623" mass="68609">MPAHTEAHHAQQLLRVATAGSVDDGKSTLIGRLLYDSKSIFEDQLEAVERSSRERGDERTDLALLTDGLRAEREQGITIDVAHRYFATPRRKFIIADTPGHEQYTRNMVTGASTADLALILVDARKGVLEQTRRHAFLSTLLGIPHLVLCVNKMDLVDWSQERFEEIKEEFRQFATKLDVHDLTFVPVSALKGDNIVTRTENMPWYEGSSLLHQLEEVHIASDRNLIDARFPVQYVIRPQRQTDADLHDFRGYAGTVASGVFKPGDEVVALPSGFTSTVEAIYGPGGSVVDEAFASSAVCIQLADNLDIARGDILCRPNNRPLVGQEVDAMICWLTEQSTLSENARYSLLHTTRSTRAQVARLDYRLDVNTLHRDESAQSLSLNEIGRVQLRTQQPLLFDPYRRNRVTGSFILVDESTGNTVAAGMITGPTLKESKVVWHAAAVAREERATQGATVWLTGLSASGKSTVAVELERRLVAAGVPAYRLDGDNLRHGLNADLGFSAADRAENVRRVGAVAQLLADAGTVAVASLISPYRDDRDRVRAAHEAAGLRFVEVFVDTPIEQCETRDPKGMYAKARAGEITGFTGVDDPYERPERAELVLTPEDGDPGAQAARIVEYLTS</sequence>
<evidence type="ECO:0000256" key="12">
    <source>
        <dbReference type="HAMAP-Rule" id="MF_00062"/>
    </source>
</evidence>
<evidence type="ECO:0000313" key="16">
    <source>
        <dbReference type="Proteomes" id="UP000316256"/>
    </source>
</evidence>
<protein>
    <recommendedName>
        <fullName evidence="12 13">Multifunctional fusion protein</fullName>
    </recommendedName>
    <domain>
        <recommendedName>
            <fullName evidence="12">Sulfate adenylyltransferase subunit 1</fullName>
            <ecNumber evidence="12">2.7.7.4</ecNumber>
        </recommendedName>
        <alternativeName>
            <fullName evidence="12">ATP-sulfurylase large subunit</fullName>
        </alternativeName>
        <alternativeName>
            <fullName evidence="12">Sulfate adenylate transferase</fullName>
            <shortName evidence="12">SAT</shortName>
        </alternativeName>
    </domain>
    <domain>
        <recommendedName>
            <fullName evidence="13">Adenylyl-sulfate kinase</fullName>
            <ecNumber evidence="13">2.7.1.25</ecNumber>
        </recommendedName>
        <alternativeName>
            <fullName evidence="13">APS kinase</fullName>
        </alternativeName>
        <alternativeName>
            <fullName evidence="13">ATP adenosine-5'-phosphosulfate 3'-phosphotransferase</fullName>
        </alternativeName>
        <alternativeName>
            <fullName evidence="13">Adenosine-5'-phosphosulfate kinase</fullName>
        </alternativeName>
    </domain>
</protein>
<comment type="catalytic activity">
    <reaction evidence="11 12">
        <text>sulfate + ATP + H(+) = adenosine 5'-phosphosulfate + diphosphate</text>
        <dbReference type="Rhea" id="RHEA:18133"/>
        <dbReference type="ChEBI" id="CHEBI:15378"/>
        <dbReference type="ChEBI" id="CHEBI:16189"/>
        <dbReference type="ChEBI" id="CHEBI:30616"/>
        <dbReference type="ChEBI" id="CHEBI:33019"/>
        <dbReference type="ChEBI" id="CHEBI:58243"/>
        <dbReference type="EC" id="2.7.7.4"/>
    </reaction>
</comment>
<keyword evidence="10" id="KW-0511">Multifunctional enzyme</keyword>
<keyword evidence="13" id="KW-0418">Kinase</keyword>
<dbReference type="InterPro" id="IPR009001">
    <property type="entry name" value="Transl_elong_EF1A/Init_IF2_C"/>
</dbReference>
<dbReference type="PROSITE" id="PS00301">
    <property type="entry name" value="G_TR_1"/>
    <property type="match status" value="1"/>
</dbReference>
<keyword evidence="6 12" id="KW-0548">Nucleotidyltransferase</keyword>
<dbReference type="NCBIfam" id="NF003478">
    <property type="entry name" value="PRK05124.1"/>
    <property type="match status" value="1"/>
</dbReference>
<dbReference type="InterPro" id="IPR041757">
    <property type="entry name" value="CysN_GTP-bd"/>
</dbReference>
<evidence type="ECO:0000256" key="10">
    <source>
        <dbReference type="ARBA" id="ARBA00023268"/>
    </source>
</evidence>
<evidence type="ECO:0000259" key="14">
    <source>
        <dbReference type="PROSITE" id="PS51722"/>
    </source>
</evidence>
<keyword evidence="8 12" id="KW-0067">ATP-binding</keyword>
<proteinExistence type="inferred from homology"/>
<comment type="catalytic activity">
    <reaction evidence="1 13">
        <text>adenosine 5'-phosphosulfate + ATP = 3'-phosphoadenylyl sulfate + ADP + H(+)</text>
        <dbReference type="Rhea" id="RHEA:24152"/>
        <dbReference type="ChEBI" id="CHEBI:15378"/>
        <dbReference type="ChEBI" id="CHEBI:30616"/>
        <dbReference type="ChEBI" id="CHEBI:58243"/>
        <dbReference type="ChEBI" id="CHEBI:58339"/>
        <dbReference type="ChEBI" id="CHEBI:456216"/>
        <dbReference type="EC" id="2.7.1.25"/>
    </reaction>
</comment>